<sequence>MRVSFDFDGTLTEKEVAQYAEELIHKGIDVFIVTGRYNELLCTMNGGKSNEELFLLADKIGIALKHIIFTNRADKSYTIGGSGLIWHLDDDLNVLNDINRYSDIKGIWIGEDNWKEHCDKLIKEASI</sequence>
<organism evidence="1 2">
    <name type="scientific">Myroides profundi</name>
    <dbReference type="NCBI Taxonomy" id="480520"/>
    <lineage>
        <taxon>Bacteria</taxon>
        <taxon>Pseudomonadati</taxon>
        <taxon>Bacteroidota</taxon>
        <taxon>Flavobacteriia</taxon>
        <taxon>Flavobacteriales</taxon>
        <taxon>Flavobacteriaceae</taxon>
        <taxon>Myroides</taxon>
    </lineage>
</organism>
<proteinExistence type="predicted"/>
<accession>A0AAJ4W298</accession>
<dbReference type="InterPro" id="IPR036412">
    <property type="entry name" value="HAD-like_sf"/>
</dbReference>
<dbReference type="EMBL" id="FOFY01000002">
    <property type="protein sequence ID" value="SEQ29331.1"/>
    <property type="molecule type" value="Genomic_DNA"/>
</dbReference>
<dbReference type="Gene3D" id="3.40.50.1000">
    <property type="entry name" value="HAD superfamily/HAD-like"/>
    <property type="match status" value="1"/>
</dbReference>
<gene>
    <name evidence="1" type="ORF">SAMN04488089_102260</name>
</gene>
<dbReference type="KEGG" id="mpw:MPR_1763"/>
<name>A0AAJ4W298_MYRPR</name>
<dbReference type="AlphaFoldDB" id="A0AAJ4W298"/>
<evidence type="ECO:0000313" key="1">
    <source>
        <dbReference type="EMBL" id="SEQ29331.1"/>
    </source>
</evidence>
<dbReference type="SUPFAM" id="SSF56784">
    <property type="entry name" value="HAD-like"/>
    <property type="match status" value="1"/>
</dbReference>
<dbReference type="Proteomes" id="UP000183496">
    <property type="component" value="Unassembled WGS sequence"/>
</dbReference>
<reference evidence="1 2" key="1">
    <citation type="submission" date="2016-10" db="EMBL/GenBank/DDBJ databases">
        <authorList>
            <person name="Varghese N."/>
            <person name="Submissions S."/>
        </authorList>
    </citation>
    <scope>NUCLEOTIDE SEQUENCE [LARGE SCALE GENOMIC DNA]</scope>
    <source>
        <strain evidence="2">DSM 19823 / KCTC 23066 / CCTCC M 208030 / D25</strain>
    </source>
</reference>
<dbReference type="InterPro" id="IPR023214">
    <property type="entry name" value="HAD_sf"/>
</dbReference>
<dbReference type="RefSeq" id="WP_041891652.1">
    <property type="nucleotide sequence ID" value="NZ_CP010817.1"/>
</dbReference>
<keyword evidence="2" id="KW-1185">Reference proteome</keyword>
<dbReference type="CDD" id="cd01427">
    <property type="entry name" value="HAD_like"/>
    <property type="match status" value="1"/>
</dbReference>
<comment type="caution">
    <text evidence="1">The sequence shown here is derived from an EMBL/GenBank/DDBJ whole genome shotgun (WGS) entry which is preliminary data.</text>
</comment>
<protein>
    <submittedName>
        <fullName evidence="1">Uncharacterized protein</fullName>
    </submittedName>
</protein>
<evidence type="ECO:0000313" key="2">
    <source>
        <dbReference type="Proteomes" id="UP000183496"/>
    </source>
</evidence>